<organism evidence="1 2">
    <name type="scientific">Larkinella terrae</name>
    <dbReference type="NCBI Taxonomy" id="2025311"/>
    <lineage>
        <taxon>Bacteria</taxon>
        <taxon>Pseudomonadati</taxon>
        <taxon>Bacteroidota</taxon>
        <taxon>Cytophagia</taxon>
        <taxon>Cytophagales</taxon>
        <taxon>Spirosomataceae</taxon>
        <taxon>Larkinella</taxon>
    </lineage>
</organism>
<evidence type="ECO:0000313" key="2">
    <source>
        <dbReference type="Proteomes" id="UP000441754"/>
    </source>
</evidence>
<dbReference type="AlphaFoldDB" id="A0A7K0EUW7"/>
<proteinExistence type="predicted"/>
<gene>
    <name evidence="1" type="ORF">GJJ30_30190</name>
</gene>
<dbReference type="Proteomes" id="UP000441754">
    <property type="component" value="Unassembled WGS sequence"/>
</dbReference>
<name>A0A7K0EUW7_9BACT</name>
<protein>
    <submittedName>
        <fullName evidence="1">Uncharacterized protein</fullName>
    </submittedName>
</protein>
<keyword evidence="2" id="KW-1185">Reference proteome</keyword>
<accession>A0A7K0EUW7</accession>
<sequence length="119" mass="13731">MNKYTHFRLALLAVILFLSVTVTSFGQGRQNRLTNSPREGFWVVESQPKQKSVALFYNDDNQLIYKEVLLKKRLNLKQAKTRESLNAVLEQALRQWASAQQPGGSPIRNDQHWLAAELY</sequence>
<evidence type="ECO:0000313" key="1">
    <source>
        <dbReference type="EMBL" id="MRS65600.1"/>
    </source>
</evidence>
<dbReference type="OrthoDB" id="963863at2"/>
<dbReference type="EMBL" id="WJXZ01000015">
    <property type="protein sequence ID" value="MRS65600.1"/>
    <property type="molecule type" value="Genomic_DNA"/>
</dbReference>
<comment type="caution">
    <text evidence="1">The sequence shown here is derived from an EMBL/GenBank/DDBJ whole genome shotgun (WGS) entry which is preliminary data.</text>
</comment>
<reference evidence="1 2" key="1">
    <citation type="journal article" date="2018" name="Antonie Van Leeuwenhoek">
        <title>Larkinella terrae sp. nov., isolated from soil on Jeju Island, South Korea.</title>
        <authorList>
            <person name="Ten L.N."/>
            <person name="Jeon J."/>
            <person name="Park S.J."/>
            <person name="Park S."/>
            <person name="Lee S.Y."/>
            <person name="Kim M.K."/>
            <person name="Jung H.Y."/>
        </authorList>
    </citation>
    <scope>NUCLEOTIDE SEQUENCE [LARGE SCALE GENOMIC DNA]</scope>
    <source>
        <strain evidence="1 2">KCTC 52001</strain>
    </source>
</reference>
<dbReference type="RefSeq" id="WP_154178963.1">
    <property type="nucleotide sequence ID" value="NZ_WJXZ01000015.1"/>
</dbReference>